<dbReference type="Proteomes" id="UP000708148">
    <property type="component" value="Unassembled WGS sequence"/>
</dbReference>
<dbReference type="Pfam" id="PF00565">
    <property type="entry name" value="SNase"/>
    <property type="match status" value="3"/>
</dbReference>
<dbReference type="PANTHER" id="PTHR12302">
    <property type="entry name" value="EBNA2 BINDING PROTEIN P100"/>
    <property type="match status" value="1"/>
</dbReference>
<dbReference type="FunFam" id="2.40.50.90:FF:000002">
    <property type="entry name" value="Staphylococcal nuclease domain-containing protein"/>
    <property type="match status" value="1"/>
</dbReference>
<dbReference type="AlphaFoldDB" id="A0A8S1J0F7"/>
<keyword evidence="4" id="KW-1185">Reference proteome</keyword>
<accession>A0A8S1J0F7</accession>
<evidence type="ECO:0000256" key="1">
    <source>
        <dbReference type="SAM" id="MobiDB-lite"/>
    </source>
</evidence>
<feature type="domain" description="TNase-like" evidence="2">
    <location>
        <begin position="332"/>
        <end position="485"/>
    </location>
</feature>
<gene>
    <name evidence="3" type="ORF">OSTQU699_LOCUS6466</name>
</gene>
<dbReference type="InterPro" id="IPR016071">
    <property type="entry name" value="Staphylococal_nuclease_OB-fold"/>
</dbReference>
<reference evidence="3" key="1">
    <citation type="submission" date="2020-12" db="EMBL/GenBank/DDBJ databases">
        <authorList>
            <person name="Iha C."/>
        </authorList>
    </citation>
    <scope>NUCLEOTIDE SEQUENCE</scope>
</reference>
<evidence type="ECO:0000259" key="2">
    <source>
        <dbReference type="PROSITE" id="PS50830"/>
    </source>
</evidence>
<feature type="domain" description="TNase-like" evidence="2">
    <location>
        <begin position="175"/>
        <end position="319"/>
    </location>
</feature>
<dbReference type="OrthoDB" id="10023235at2759"/>
<dbReference type="FunFam" id="2.40.50.90:FF:000018">
    <property type="entry name" value="Ribonuclease"/>
    <property type="match status" value="1"/>
</dbReference>
<protein>
    <recommendedName>
        <fullName evidence="2">TNase-like domain-containing protein</fullName>
    </recommendedName>
</protein>
<dbReference type="Gene3D" id="2.40.50.90">
    <property type="match status" value="4"/>
</dbReference>
<feature type="compositionally biased region" description="Basic and acidic residues" evidence="1">
    <location>
        <begin position="484"/>
        <end position="494"/>
    </location>
</feature>
<dbReference type="EMBL" id="CAJHUC010001437">
    <property type="protein sequence ID" value="CAD7701107.1"/>
    <property type="molecule type" value="Genomic_DNA"/>
</dbReference>
<dbReference type="InterPro" id="IPR035437">
    <property type="entry name" value="SNase_OB-fold_sf"/>
</dbReference>
<feature type="region of interest" description="Disordered" evidence="1">
    <location>
        <begin position="476"/>
        <end position="502"/>
    </location>
</feature>
<organism evidence="3 4">
    <name type="scientific">Ostreobium quekettii</name>
    <dbReference type="NCBI Taxonomy" id="121088"/>
    <lineage>
        <taxon>Eukaryota</taxon>
        <taxon>Viridiplantae</taxon>
        <taxon>Chlorophyta</taxon>
        <taxon>core chlorophytes</taxon>
        <taxon>Ulvophyceae</taxon>
        <taxon>TCBD clade</taxon>
        <taxon>Bryopsidales</taxon>
        <taxon>Ostreobineae</taxon>
        <taxon>Ostreobiaceae</taxon>
        <taxon>Ostreobium</taxon>
    </lineage>
</organism>
<dbReference type="GO" id="GO:0004518">
    <property type="term" value="F:nuclease activity"/>
    <property type="evidence" value="ECO:0007669"/>
    <property type="project" value="TreeGrafter"/>
</dbReference>
<dbReference type="PROSITE" id="PS50830">
    <property type="entry name" value="TNASE_3"/>
    <property type="match status" value="3"/>
</dbReference>
<evidence type="ECO:0000313" key="4">
    <source>
        <dbReference type="Proteomes" id="UP000708148"/>
    </source>
</evidence>
<sequence length="560" mass="61666">MAPPSQWLRGTVKAVHSGDTLLVMGAAAGGPPPEKTLILSSLKAPKLGRRDGATKDEPFAWESREFLRKKCIGKECVFRTDYRVEQIGNREFGSVFMDKENVALTVAANGWAKVNPVGTQKSPYFDDLQQAEKAAVEKGTGMWNKDPAALEAAVRDLPTEDLAGMELLARVGKGKPLSGIVEGVLNGSLLRVTLLPTFNSALVALAGVQAPSMNRRSGENGAAGEGPEPFALQARHFSEVRALHREVRIVLEGVDKYNNLFGNVLYPQGEEVMDLAQQLVQHGMAKCAEWSLNMMTQGATKLRELERTSKQKREGIWTGYVPPVTNTAKLSDKFTGVVIEVVSGDCVIVMDKASRTERRVTLSSLRAPRMGTRDRKPDGWAPEAKEFTRKLLIGKEVSVNMEYTRKLQPQAPVANPSQPVRDMMAFGNIMVKEKGEEVQVAEQVVKNGLASVVRHRTDEERSSIYDKLLEAEEEAKKARKNLHSGKEAPMHRLNDVSLPQNSSRAKQYLPSFKRSGKMTAICEYVISGHRLKLFIPKEGATIVFAPSGVRAPSRPSQDRK</sequence>
<dbReference type="GO" id="GO:0005829">
    <property type="term" value="C:cytosol"/>
    <property type="evidence" value="ECO:0007669"/>
    <property type="project" value="TreeGrafter"/>
</dbReference>
<feature type="domain" description="TNase-like" evidence="2">
    <location>
        <begin position="6"/>
        <end position="145"/>
    </location>
</feature>
<dbReference type="SMART" id="SM00318">
    <property type="entry name" value="SNc"/>
    <property type="match status" value="3"/>
</dbReference>
<dbReference type="GO" id="GO:0006402">
    <property type="term" value="P:mRNA catabolic process"/>
    <property type="evidence" value="ECO:0007669"/>
    <property type="project" value="TreeGrafter"/>
</dbReference>
<dbReference type="GO" id="GO:0005634">
    <property type="term" value="C:nucleus"/>
    <property type="evidence" value="ECO:0007669"/>
    <property type="project" value="TreeGrafter"/>
</dbReference>
<dbReference type="SUPFAM" id="SSF50199">
    <property type="entry name" value="Staphylococcal nuclease"/>
    <property type="match status" value="3"/>
</dbReference>
<proteinExistence type="predicted"/>
<evidence type="ECO:0000313" key="3">
    <source>
        <dbReference type="EMBL" id="CAD7701107.1"/>
    </source>
</evidence>
<name>A0A8S1J0F7_9CHLO</name>
<feature type="non-terminal residue" evidence="3">
    <location>
        <position position="1"/>
    </location>
</feature>
<dbReference type="GO" id="GO:0003723">
    <property type="term" value="F:RNA binding"/>
    <property type="evidence" value="ECO:0007669"/>
    <property type="project" value="TreeGrafter"/>
</dbReference>
<dbReference type="PANTHER" id="PTHR12302:SF2">
    <property type="entry name" value="STAPHYLOCOCCAL NUCLEASE DOMAIN-CONTAINING PROTEIN 1"/>
    <property type="match status" value="1"/>
</dbReference>
<comment type="caution">
    <text evidence="3">The sequence shown here is derived from an EMBL/GenBank/DDBJ whole genome shotgun (WGS) entry which is preliminary data.</text>
</comment>